<organism evidence="2 3">
    <name type="scientific">Ricinus communis</name>
    <name type="common">Castor bean</name>
    <dbReference type="NCBI Taxonomy" id="3988"/>
    <lineage>
        <taxon>Eukaryota</taxon>
        <taxon>Viridiplantae</taxon>
        <taxon>Streptophyta</taxon>
        <taxon>Embryophyta</taxon>
        <taxon>Tracheophyta</taxon>
        <taxon>Spermatophyta</taxon>
        <taxon>Magnoliopsida</taxon>
        <taxon>eudicotyledons</taxon>
        <taxon>Gunneridae</taxon>
        <taxon>Pentapetalae</taxon>
        <taxon>rosids</taxon>
        <taxon>fabids</taxon>
        <taxon>Malpighiales</taxon>
        <taxon>Euphorbiaceae</taxon>
        <taxon>Acalyphoideae</taxon>
        <taxon>Acalypheae</taxon>
        <taxon>Ricinus</taxon>
    </lineage>
</organism>
<name>B9RR94_RICCO</name>
<gene>
    <name evidence="2" type="ORF">RCOM_0711480</name>
</gene>
<evidence type="ECO:0000313" key="3">
    <source>
        <dbReference type="Proteomes" id="UP000008311"/>
    </source>
</evidence>
<dbReference type="Proteomes" id="UP000008311">
    <property type="component" value="Unassembled WGS sequence"/>
</dbReference>
<evidence type="ECO:0000313" key="2">
    <source>
        <dbReference type="EMBL" id="EEF46265.1"/>
    </source>
</evidence>
<feature type="compositionally biased region" description="Low complexity" evidence="1">
    <location>
        <begin position="55"/>
        <end position="66"/>
    </location>
</feature>
<protein>
    <submittedName>
        <fullName evidence="2">Uncharacterized protein</fullName>
    </submittedName>
</protein>
<feature type="compositionally biased region" description="Basic and acidic residues" evidence="1">
    <location>
        <begin position="34"/>
        <end position="54"/>
    </location>
</feature>
<sequence>MSIFGSLKFAIPPDYFGDEFGVPVMPPRIINKTDTLEKSNKTAELKTHDPKKGDTNNNTSKTGSNKPQQPVSPAFAPFLDGLHIFETHVL</sequence>
<feature type="region of interest" description="Disordered" evidence="1">
    <location>
        <begin position="33"/>
        <end position="74"/>
    </location>
</feature>
<accession>B9RR94</accession>
<dbReference type="InParanoid" id="B9RR94"/>
<dbReference type="EMBL" id="EQ973802">
    <property type="protein sequence ID" value="EEF46265.1"/>
    <property type="molecule type" value="Genomic_DNA"/>
</dbReference>
<reference evidence="3" key="1">
    <citation type="journal article" date="2010" name="Nat. Biotechnol.">
        <title>Draft genome sequence of the oilseed species Ricinus communis.</title>
        <authorList>
            <person name="Chan A.P."/>
            <person name="Crabtree J."/>
            <person name="Zhao Q."/>
            <person name="Lorenzi H."/>
            <person name="Orvis J."/>
            <person name="Puiu D."/>
            <person name="Melake-Berhan A."/>
            <person name="Jones K.M."/>
            <person name="Redman J."/>
            <person name="Chen G."/>
            <person name="Cahoon E.B."/>
            <person name="Gedil M."/>
            <person name="Stanke M."/>
            <person name="Haas B.J."/>
            <person name="Wortman J.R."/>
            <person name="Fraser-Liggett C.M."/>
            <person name="Ravel J."/>
            <person name="Rabinowicz P.D."/>
        </authorList>
    </citation>
    <scope>NUCLEOTIDE SEQUENCE [LARGE SCALE GENOMIC DNA]</scope>
    <source>
        <strain evidence="3">cv. Hale</strain>
    </source>
</reference>
<dbReference type="AlphaFoldDB" id="B9RR94"/>
<evidence type="ECO:0000256" key="1">
    <source>
        <dbReference type="SAM" id="MobiDB-lite"/>
    </source>
</evidence>
<proteinExistence type="predicted"/>
<keyword evidence="3" id="KW-1185">Reference proteome</keyword>